<name>A0A917DK84_9BACT</name>
<gene>
    <name evidence="3" type="ORF">GCM10011514_08640</name>
</gene>
<dbReference type="GO" id="GO:0008483">
    <property type="term" value="F:transaminase activity"/>
    <property type="evidence" value="ECO:0007669"/>
    <property type="project" value="UniProtKB-KW"/>
</dbReference>
<dbReference type="RefSeq" id="WP_188764812.1">
    <property type="nucleotide sequence ID" value="NZ_BMKK01000002.1"/>
</dbReference>
<evidence type="ECO:0000259" key="2">
    <source>
        <dbReference type="Pfam" id="PF00266"/>
    </source>
</evidence>
<dbReference type="Proteomes" id="UP000609064">
    <property type="component" value="Unassembled WGS sequence"/>
</dbReference>
<evidence type="ECO:0000313" key="4">
    <source>
        <dbReference type="Proteomes" id="UP000609064"/>
    </source>
</evidence>
<proteinExistence type="predicted"/>
<reference evidence="3" key="1">
    <citation type="journal article" date="2014" name="Int. J. Syst. Evol. Microbiol.">
        <title>Complete genome sequence of Corynebacterium casei LMG S-19264T (=DSM 44701T), isolated from a smear-ripened cheese.</title>
        <authorList>
            <consortium name="US DOE Joint Genome Institute (JGI-PGF)"/>
            <person name="Walter F."/>
            <person name="Albersmeier A."/>
            <person name="Kalinowski J."/>
            <person name="Ruckert C."/>
        </authorList>
    </citation>
    <scope>NUCLEOTIDE SEQUENCE</scope>
    <source>
        <strain evidence="3">CGMCC 1.15958</strain>
    </source>
</reference>
<feature type="domain" description="Aminotransferase class V" evidence="2">
    <location>
        <begin position="57"/>
        <end position="339"/>
    </location>
</feature>
<dbReference type="PANTHER" id="PTHR43586">
    <property type="entry name" value="CYSTEINE DESULFURASE"/>
    <property type="match status" value="1"/>
</dbReference>
<dbReference type="Pfam" id="PF00266">
    <property type="entry name" value="Aminotran_5"/>
    <property type="match status" value="1"/>
</dbReference>
<sequence>MSLQCQKHLFSIEEGVTYLNGAAYSPTLKSSVEKGIEGIQLKASHTHLIKGSDHFALPQKVQKLFAQLINEPDYERIAVISSVSYGMAVVANNLHRLANLSAKKHIIQIQDEFPNNIYAFDRVCQKHNLVYKTIAKPNTLENRGGMWNQAILEGINTETTMVVMPHIHWIYGVKFDLEAVSKRCKEVGALLVIDGTQSVGMLDFDIQKIQPDALICAGYKWLLGPYSIGVAYFGEFFDEGVPVEESWMHRAESDNFAQLIRYERAYRPKAQRYNMGEHTQFIQVPMLEDSLTQILNWGVNNMQNYCAEIIEKPLKALQELGCWVEDSANRANHLLGISLPESITGGVPHNQAFTEQLSANKIFVSNRGVAIRVSQNVYNVEGDLWALVEVLKKNL</sequence>
<dbReference type="PANTHER" id="PTHR43586:SF15">
    <property type="entry name" value="BLR3095 PROTEIN"/>
    <property type="match status" value="1"/>
</dbReference>
<dbReference type="Gene3D" id="3.40.640.10">
    <property type="entry name" value="Type I PLP-dependent aspartate aminotransferase-like (Major domain)"/>
    <property type="match status" value="1"/>
</dbReference>
<keyword evidence="3" id="KW-0808">Transferase</keyword>
<comment type="caution">
    <text evidence="3">The sequence shown here is derived from an EMBL/GenBank/DDBJ whole genome shotgun (WGS) entry which is preliminary data.</text>
</comment>
<keyword evidence="4" id="KW-1185">Reference proteome</keyword>
<keyword evidence="3" id="KW-0032">Aminotransferase</keyword>
<protein>
    <submittedName>
        <fullName evidence="3">Aminotransferase</fullName>
    </submittedName>
</protein>
<dbReference type="InterPro" id="IPR015421">
    <property type="entry name" value="PyrdxlP-dep_Trfase_major"/>
</dbReference>
<dbReference type="Gene3D" id="3.90.1150.10">
    <property type="entry name" value="Aspartate Aminotransferase, domain 1"/>
    <property type="match status" value="1"/>
</dbReference>
<evidence type="ECO:0000313" key="3">
    <source>
        <dbReference type="EMBL" id="GGD46912.1"/>
    </source>
</evidence>
<organism evidence="3 4">
    <name type="scientific">Emticicia aquatilis</name>
    <dbReference type="NCBI Taxonomy" id="1537369"/>
    <lineage>
        <taxon>Bacteria</taxon>
        <taxon>Pseudomonadati</taxon>
        <taxon>Bacteroidota</taxon>
        <taxon>Cytophagia</taxon>
        <taxon>Cytophagales</taxon>
        <taxon>Leadbetterellaceae</taxon>
        <taxon>Emticicia</taxon>
    </lineage>
</organism>
<reference evidence="3" key="2">
    <citation type="submission" date="2020-09" db="EMBL/GenBank/DDBJ databases">
        <authorList>
            <person name="Sun Q."/>
            <person name="Zhou Y."/>
        </authorList>
    </citation>
    <scope>NUCLEOTIDE SEQUENCE</scope>
    <source>
        <strain evidence="3">CGMCC 1.15958</strain>
    </source>
</reference>
<dbReference type="InterPro" id="IPR015424">
    <property type="entry name" value="PyrdxlP-dep_Trfase"/>
</dbReference>
<keyword evidence="1" id="KW-0663">Pyridoxal phosphate</keyword>
<dbReference type="InterPro" id="IPR000192">
    <property type="entry name" value="Aminotrans_V_dom"/>
</dbReference>
<accession>A0A917DK84</accession>
<dbReference type="AlphaFoldDB" id="A0A917DK84"/>
<dbReference type="EMBL" id="BMKK01000002">
    <property type="protein sequence ID" value="GGD46912.1"/>
    <property type="molecule type" value="Genomic_DNA"/>
</dbReference>
<dbReference type="SUPFAM" id="SSF53383">
    <property type="entry name" value="PLP-dependent transferases"/>
    <property type="match status" value="1"/>
</dbReference>
<dbReference type="InterPro" id="IPR015422">
    <property type="entry name" value="PyrdxlP-dep_Trfase_small"/>
</dbReference>
<evidence type="ECO:0000256" key="1">
    <source>
        <dbReference type="ARBA" id="ARBA00022898"/>
    </source>
</evidence>